<keyword evidence="3" id="KW-1185">Reference proteome</keyword>
<sequence>MVTGSPWQGHSDSEGPQKHSRPITDPLVDDGVDRPHSALAIVSFCLDAWERGVMLELKTNTWRFQQL</sequence>
<dbReference type="Proteomes" id="UP000008311">
    <property type="component" value="Unassembled WGS sequence"/>
</dbReference>
<evidence type="ECO:0000313" key="3">
    <source>
        <dbReference type="Proteomes" id="UP000008311"/>
    </source>
</evidence>
<dbReference type="AlphaFoldDB" id="B9RRM8"/>
<feature type="region of interest" description="Disordered" evidence="1">
    <location>
        <begin position="1"/>
        <end position="31"/>
    </location>
</feature>
<organism evidence="2 3">
    <name type="scientific">Ricinus communis</name>
    <name type="common">Castor bean</name>
    <dbReference type="NCBI Taxonomy" id="3988"/>
    <lineage>
        <taxon>Eukaryota</taxon>
        <taxon>Viridiplantae</taxon>
        <taxon>Streptophyta</taxon>
        <taxon>Embryophyta</taxon>
        <taxon>Tracheophyta</taxon>
        <taxon>Spermatophyta</taxon>
        <taxon>Magnoliopsida</taxon>
        <taxon>eudicotyledons</taxon>
        <taxon>Gunneridae</taxon>
        <taxon>Pentapetalae</taxon>
        <taxon>rosids</taxon>
        <taxon>fabids</taxon>
        <taxon>Malpighiales</taxon>
        <taxon>Euphorbiaceae</taxon>
        <taxon>Acalyphoideae</taxon>
        <taxon>Acalypheae</taxon>
        <taxon>Ricinus</taxon>
    </lineage>
</organism>
<evidence type="ECO:0000313" key="2">
    <source>
        <dbReference type="EMBL" id="EEF46014.1"/>
    </source>
</evidence>
<accession>B9RRM8</accession>
<dbReference type="EMBL" id="EQ973805">
    <property type="protein sequence ID" value="EEF46014.1"/>
    <property type="molecule type" value="Genomic_DNA"/>
</dbReference>
<proteinExistence type="predicted"/>
<protein>
    <submittedName>
        <fullName evidence="2">Uncharacterized protein</fullName>
    </submittedName>
</protein>
<gene>
    <name evidence="2" type="ORF">RCOM_1648210</name>
</gene>
<reference evidence="3" key="1">
    <citation type="journal article" date="2010" name="Nat. Biotechnol.">
        <title>Draft genome sequence of the oilseed species Ricinus communis.</title>
        <authorList>
            <person name="Chan A.P."/>
            <person name="Crabtree J."/>
            <person name="Zhao Q."/>
            <person name="Lorenzi H."/>
            <person name="Orvis J."/>
            <person name="Puiu D."/>
            <person name="Melake-Berhan A."/>
            <person name="Jones K.M."/>
            <person name="Redman J."/>
            <person name="Chen G."/>
            <person name="Cahoon E.B."/>
            <person name="Gedil M."/>
            <person name="Stanke M."/>
            <person name="Haas B.J."/>
            <person name="Wortman J.R."/>
            <person name="Fraser-Liggett C.M."/>
            <person name="Ravel J."/>
            <person name="Rabinowicz P.D."/>
        </authorList>
    </citation>
    <scope>NUCLEOTIDE SEQUENCE [LARGE SCALE GENOMIC DNA]</scope>
    <source>
        <strain evidence="3">cv. Hale</strain>
    </source>
</reference>
<name>B9RRM8_RICCO</name>
<dbReference type="InParanoid" id="B9RRM8"/>
<feature type="compositionally biased region" description="Polar residues" evidence="1">
    <location>
        <begin position="1"/>
        <end position="10"/>
    </location>
</feature>
<evidence type="ECO:0000256" key="1">
    <source>
        <dbReference type="SAM" id="MobiDB-lite"/>
    </source>
</evidence>